<evidence type="ECO:0000259" key="9">
    <source>
        <dbReference type="PROSITE" id="PS01180"/>
    </source>
</evidence>
<dbReference type="SMART" id="SM00135">
    <property type="entry name" value="LY"/>
    <property type="match status" value="4"/>
</dbReference>
<evidence type="ECO:0000313" key="12">
    <source>
        <dbReference type="Proteomes" id="UP001152320"/>
    </source>
</evidence>
<dbReference type="FunFam" id="2.60.120.290:FF:000013">
    <property type="entry name" value="Membrane frizzled-related protein"/>
    <property type="match status" value="1"/>
</dbReference>
<dbReference type="FunFam" id="2.120.10.30:FF:000241">
    <property type="entry name" value="Low-density lipoprotein receptor-related protein 6"/>
    <property type="match status" value="1"/>
</dbReference>
<dbReference type="InterPro" id="IPR036772">
    <property type="entry name" value="SRCR-like_dom_sf"/>
</dbReference>
<dbReference type="Pfam" id="PF00530">
    <property type="entry name" value="SRCR"/>
    <property type="match status" value="1"/>
</dbReference>
<dbReference type="Gene3D" id="2.120.10.30">
    <property type="entry name" value="TolB, C-terminal domain"/>
    <property type="match status" value="1"/>
</dbReference>
<evidence type="ECO:0000256" key="7">
    <source>
        <dbReference type="PROSITE-ProRule" id="PRU00196"/>
    </source>
</evidence>
<feature type="disulfide bond" evidence="7">
    <location>
        <begin position="58"/>
        <end position="122"/>
    </location>
</feature>
<protein>
    <submittedName>
        <fullName evidence="11">Low-density lipoprotein receptor-related protein 4</fullName>
    </submittedName>
</protein>
<evidence type="ECO:0000256" key="6">
    <source>
        <dbReference type="PROSITE-ProRule" id="PRU00059"/>
    </source>
</evidence>
<dbReference type="Proteomes" id="UP001152320">
    <property type="component" value="Chromosome 5"/>
</dbReference>
<dbReference type="SMART" id="SM00042">
    <property type="entry name" value="CUB"/>
    <property type="match status" value="1"/>
</dbReference>
<keyword evidence="4 7" id="KW-1015">Disulfide bond</keyword>
<keyword evidence="1" id="KW-0245">EGF-like domain</keyword>
<dbReference type="EMBL" id="JAIZAY010000005">
    <property type="protein sequence ID" value="KAJ8042165.1"/>
    <property type="molecule type" value="Genomic_DNA"/>
</dbReference>
<evidence type="ECO:0000256" key="3">
    <source>
        <dbReference type="ARBA" id="ARBA00022737"/>
    </source>
</evidence>
<keyword evidence="5" id="KW-0325">Glycoprotein</keyword>
<feature type="repeat" description="LDL-receptor class B" evidence="8">
    <location>
        <begin position="303"/>
        <end position="345"/>
    </location>
</feature>
<dbReference type="GO" id="GO:0016020">
    <property type="term" value="C:membrane"/>
    <property type="evidence" value="ECO:0007669"/>
    <property type="project" value="InterPro"/>
</dbReference>
<keyword evidence="11" id="KW-0449">Lipoprotein</keyword>
<dbReference type="Pfam" id="PF00058">
    <property type="entry name" value="Ldl_recept_b"/>
    <property type="match status" value="3"/>
</dbReference>
<dbReference type="InterPro" id="IPR000859">
    <property type="entry name" value="CUB_dom"/>
</dbReference>
<dbReference type="InterPro" id="IPR050778">
    <property type="entry name" value="Cueball_EGF_LRP_Nidogen"/>
</dbReference>
<dbReference type="PRINTS" id="PR00258">
    <property type="entry name" value="SPERACTRCPTR"/>
</dbReference>
<organism evidence="11 12">
    <name type="scientific">Holothuria leucospilota</name>
    <name type="common">Black long sea cucumber</name>
    <name type="synonym">Mertensiothuria leucospilota</name>
    <dbReference type="NCBI Taxonomy" id="206669"/>
    <lineage>
        <taxon>Eukaryota</taxon>
        <taxon>Metazoa</taxon>
        <taxon>Echinodermata</taxon>
        <taxon>Eleutherozoa</taxon>
        <taxon>Echinozoa</taxon>
        <taxon>Holothuroidea</taxon>
        <taxon>Aspidochirotacea</taxon>
        <taxon>Aspidochirotida</taxon>
        <taxon>Holothuriidae</taxon>
        <taxon>Holothuria</taxon>
    </lineage>
</organism>
<gene>
    <name evidence="11" type="ORF">HOLleu_13160</name>
</gene>
<name>A0A9Q1HDN2_HOLLE</name>
<dbReference type="AlphaFoldDB" id="A0A9Q1HDN2"/>
<keyword evidence="3" id="KW-0677">Repeat</keyword>
<sequence length="592" mass="65540">MLPWQRTFLFIGELAKKLQYLIFLILGVGTSQRLRLAGGNSSAGRVEVLYNGEWGTVCDDSWDIDDALVVCLQLGFTNAIASYSNAFFGQGSGQIWMDNVQCNGLESSLSECMHNGFGIHNCGHHEDAGVACGDQTCGGTLNGLMGEIASPGYPSRYSTNLNCIWTIEASSGQVIQLTIEQFNLEDSASCSSDSLTIYDGIPSSANELLSPSCGSQVQWPSHPSTLLSTGTRVTVVFTSDDNFAASGFRATFQQVSPREEFFLIVDADNSKIYKQNRFGTNTEDLMVVGLQRPVAVDFDPVERKVYFTDVVAKFIGRINIDGSDQETIATDMVDIPDGLVVDSLARILYWTDTGNDMITTSNLDGSGRNVFISTGLEEPRDIIIYQEGGYVYWTDWGSNPKIERCLFDGSERATIIMEDLGWPNGLALDEYESRLYWADALLNKIERSNFDGSQRQLLEDFDSNDVHPFSIVVLETAIFWTDWLTQGVDVTDRNFQNEATTLHVAGIPTRLHDIVYFSSESLKELCILTCFTELAKKKTAKLQKGILILRHLPKVKSLDCSRFLKMILHNTDLFIAAKLVSALDDTFSAVTS</sequence>
<dbReference type="PANTHER" id="PTHR46513">
    <property type="entry name" value="VITELLOGENIN RECEPTOR-LIKE PROTEIN-RELATED-RELATED"/>
    <property type="match status" value="1"/>
</dbReference>
<keyword evidence="12" id="KW-1185">Reference proteome</keyword>
<dbReference type="SUPFAM" id="SSF56487">
    <property type="entry name" value="SRCR-like"/>
    <property type="match status" value="1"/>
</dbReference>
<dbReference type="CDD" id="cd00041">
    <property type="entry name" value="CUB"/>
    <property type="match status" value="1"/>
</dbReference>
<dbReference type="SUPFAM" id="SSF63825">
    <property type="entry name" value="YWTD domain"/>
    <property type="match status" value="1"/>
</dbReference>
<dbReference type="PROSITE" id="PS00420">
    <property type="entry name" value="SRCR_1"/>
    <property type="match status" value="1"/>
</dbReference>
<feature type="repeat" description="LDL-receptor class B" evidence="8">
    <location>
        <begin position="346"/>
        <end position="388"/>
    </location>
</feature>
<evidence type="ECO:0000256" key="5">
    <source>
        <dbReference type="ARBA" id="ARBA00023180"/>
    </source>
</evidence>
<comment type="caution">
    <text evidence="11">The sequence shown here is derived from an EMBL/GenBank/DDBJ whole genome shotgun (WGS) entry which is preliminary data.</text>
</comment>
<dbReference type="SUPFAM" id="SSF49854">
    <property type="entry name" value="Spermadhesin, CUB domain"/>
    <property type="match status" value="1"/>
</dbReference>
<keyword evidence="11" id="KW-0675">Receptor</keyword>
<dbReference type="PROSITE" id="PS51120">
    <property type="entry name" value="LDLRB"/>
    <property type="match status" value="4"/>
</dbReference>
<dbReference type="InterPro" id="IPR011042">
    <property type="entry name" value="6-blade_b-propeller_TolB-like"/>
</dbReference>
<feature type="disulfide bond" evidence="7">
    <location>
        <begin position="102"/>
        <end position="112"/>
    </location>
</feature>
<evidence type="ECO:0000313" key="11">
    <source>
        <dbReference type="EMBL" id="KAJ8042165.1"/>
    </source>
</evidence>
<evidence type="ECO:0000256" key="4">
    <source>
        <dbReference type="ARBA" id="ARBA00023157"/>
    </source>
</evidence>
<evidence type="ECO:0000259" key="10">
    <source>
        <dbReference type="PROSITE" id="PS50287"/>
    </source>
</evidence>
<dbReference type="OrthoDB" id="536948at2759"/>
<evidence type="ECO:0000256" key="2">
    <source>
        <dbReference type="ARBA" id="ARBA00022729"/>
    </source>
</evidence>
<dbReference type="FunFam" id="3.10.250.10:FF:000001">
    <property type="entry name" value="Lysyl oxidase 4 isoform X1"/>
    <property type="match status" value="1"/>
</dbReference>
<keyword evidence="2" id="KW-0732">Signal</keyword>
<dbReference type="SMART" id="SM00202">
    <property type="entry name" value="SR"/>
    <property type="match status" value="1"/>
</dbReference>
<dbReference type="InterPro" id="IPR035914">
    <property type="entry name" value="Sperma_CUB_dom_sf"/>
</dbReference>
<feature type="domain" description="SRCR" evidence="10">
    <location>
        <begin position="34"/>
        <end position="133"/>
    </location>
</feature>
<evidence type="ECO:0000256" key="8">
    <source>
        <dbReference type="PROSITE-ProRule" id="PRU00461"/>
    </source>
</evidence>
<proteinExistence type="predicted"/>
<accession>A0A9Q1HDN2</accession>
<reference evidence="11" key="1">
    <citation type="submission" date="2021-10" db="EMBL/GenBank/DDBJ databases">
        <title>Tropical sea cucumber genome reveals ecological adaptation and Cuvierian tubules defense mechanism.</title>
        <authorList>
            <person name="Chen T."/>
        </authorList>
    </citation>
    <scope>NUCLEOTIDE SEQUENCE</scope>
    <source>
        <strain evidence="11">Nanhai2018</strain>
        <tissue evidence="11">Muscle</tissue>
    </source>
</reference>
<dbReference type="InterPro" id="IPR000033">
    <property type="entry name" value="LDLR_classB_rpt"/>
</dbReference>
<dbReference type="PROSITE" id="PS01180">
    <property type="entry name" value="CUB"/>
    <property type="match status" value="1"/>
</dbReference>
<feature type="repeat" description="LDL-receptor class B" evidence="8">
    <location>
        <begin position="389"/>
        <end position="432"/>
    </location>
</feature>
<dbReference type="Gene3D" id="3.10.250.10">
    <property type="entry name" value="SRCR-like domain"/>
    <property type="match status" value="1"/>
</dbReference>
<feature type="disulfide bond" evidence="7">
    <location>
        <begin position="71"/>
        <end position="132"/>
    </location>
</feature>
<comment type="caution">
    <text evidence="6">Lacks conserved residue(s) required for the propagation of feature annotation.</text>
</comment>
<dbReference type="Pfam" id="PF00431">
    <property type="entry name" value="CUB"/>
    <property type="match status" value="1"/>
</dbReference>
<dbReference type="PROSITE" id="PS50287">
    <property type="entry name" value="SRCR_2"/>
    <property type="match status" value="1"/>
</dbReference>
<dbReference type="Gene3D" id="2.60.120.290">
    <property type="entry name" value="Spermadhesin, CUB domain"/>
    <property type="match status" value="1"/>
</dbReference>
<feature type="repeat" description="LDL-receptor class B" evidence="8">
    <location>
        <begin position="433"/>
        <end position="477"/>
    </location>
</feature>
<evidence type="ECO:0000256" key="1">
    <source>
        <dbReference type="ARBA" id="ARBA00022536"/>
    </source>
</evidence>
<feature type="domain" description="CUB" evidence="9">
    <location>
        <begin position="137"/>
        <end position="255"/>
    </location>
</feature>
<dbReference type="InterPro" id="IPR001190">
    <property type="entry name" value="SRCR"/>
</dbReference>